<protein>
    <submittedName>
        <fullName evidence="2">Uncharacterized protein</fullName>
    </submittedName>
</protein>
<evidence type="ECO:0000313" key="2">
    <source>
        <dbReference type="EnsemblPlants" id="OB09G13020.1"/>
    </source>
</evidence>
<name>J3MWC3_ORYBR</name>
<feature type="compositionally biased region" description="Polar residues" evidence="1">
    <location>
        <begin position="19"/>
        <end position="32"/>
    </location>
</feature>
<reference evidence="2" key="1">
    <citation type="journal article" date="2013" name="Nat. Commun.">
        <title>Whole-genome sequencing of Oryza brachyantha reveals mechanisms underlying Oryza genome evolution.</title>
        <authorList>
            <person name="Chen J."/>
            <person name="Huang Q."/>
            <person name="Gao D."/>
            <person name="Wang J."/>
            <person name="Lang Y."/>
            <person name="Liu T."/>
            <person name="Li B."/>
            <person name="Bai Z."/>
            <person name="Luis Goicoechea J."/>
            <person name="Liang C."/>
            <person name="Chen C."/>
            <person name="Zhang W."/>
            <person name="Sun S."/>
            <person name="Liao Y."/>
            <person name="Zhang X."/>
            <person name="Yang L."/>
            <person name="Song C."/>
            <person name="Wang M."/>
            <person name="Shi J."/>
            <person name="Liu G."/>
            <person name="Liu J."/>
            <person name="Zhou H."/>
            <person name="Zhou W."/>
            <person name="Yu Q."/>
            <person name="An N."/>
            <person name="Chen Y."/>
            <person name="Cai Q."/>
            <person name="Wang B."/>
            <person name="Liu B."/>
            <person name="Min J."/>
            <person name="Huang Y."/>
            <person name="Wu H."/>
            <person name="Li Z."/>
            <person name="Zhang Y."/>
            <person name="Yin Y."/>
            <person name="Song W."/>
            <person name="Jiang J."/>
            <person name="Jackson S.A."/>
            <person name="Wing R.A."/>
            <person name="Wang J."/>
            <person name="Chen M."/>
        </authorList>
    </citation>
    <scope>NUCLEOTIDE SEQUENCE [LARGE SCALE GENOMIC DNA]</scope>
    <source>
        <strain evidence="2">cv. IRGC 101232</strain>
    </source>
</reference>
<dbReference type="Gramene" id="OB09G13020.1">
    <property type="protein sequence ID" value="OB09G13020.1"/>
    <property type="gene ID" value="OB09G13020"/>
</dbReference>
<feature type="compositionally biased region" description="Basic residues" evidence="1">
    <location>
        <begin position="45"/>
        <end position="63"/>
    </location>
</feature>
<proteinExistence type="predicted"/>
<evidence type="ECO:0000256" key="1">
    <source>
        <dbReference type="SAM" id="MobiDB-lite"/>
    </source>
</evidence>
<dbReference type="EnsemblPlants" id="OB09G13020.1">
    <property type="protein sequence ID" value="OB09G13020.1"/>
    <property type="gene ID" value="OB09G13020"/>
</dbReference>
<accession>J3MWC3</accession>
<dbReference type="Proteomes" id="UP000006038">
    <property type="component" value="Chromosome 9"/>
</dbReference>
<organism evidence="2">
    <name type="scientific">Oryza brachyantha</name>
    <name type="common">malo sina</name>
    <dbReference type="NCBI Taxonomy" id="4533"/>
    <lineage>
        <taxon>Eukaryota</taxon>
        <taxon>Viridiplantae</taxon>
        <taxon>Streptophyta</taxon>
        <taxon>Embryophyta</taxon>
        <taxon>Tracheophyta</taxon>
        <taxon>Spermatophyta</taxon>
        <taxon>Magnoliopsida</taxon>
        <taxon>Liliopsida</taxon>
        <taxon>Poales</taxon>
        <taxon>Poaceae</taxon>
        <taxon>BOP clade</taxon>
        <taxon>Oryzoideae</taxon>
        <taxon>Oryzeae</taxon>
        <taxon>Oryzinae</taxon>
        <taxon>Oryza</taxon>
    </lineage>
</organism>
<reference evidence="2" key="2">
    <citation type="submission" date="2013-04" db="UniProtKB">
        <authorList>
            <consortium name="EnsemblPlants"/>
        </authorList>
    </citation>
    <scope>IDENTIFICATION</scope>
</reference>
<feature type="region of interest" description="Disordered" evidence="1">
    <location>
        <begin position="18"/>
        <end position="63"/>
    </location>
</feature>
<dbReference type="HOGENOM" id="CLU_2889433_0_0_1"/>
<sequence>MDDPNWLENLRRRLAMLMEQTNGTSSPTVMPTQPNPEEGSSKSPRAGKKTCAKKLACKKMKPT</sequence>
<evidence type="ECO:0000313" key="3">
    <source>
        <dbReference type="Proteomes" id="UP000006038"/>
    </source>
</evidence>
<keyword evidence="3" id="KW-1185">Reference proteome</keyword>
<dbReference type="AlphaFoldDB" id="J3MWC3"/>